<name>A0A919VRG6_9ACTN</name>
<dbReference type="Proteomes" id="UP000680865">
    <property type="component" value="Unassembled WGS sequence"/>
</dbReference>
<comment type="caution">
    <text evidence="2">The sequence shown here is derived from an EMBL/GenBank/DDBJ whole genome shotgun (WGS) entry which is preliminary data.</text>
</comment>
<dbReference type="Pfam" id="PF13649">
    <property type="entry name" value="Methyltransf_25"/>
    <property type="match status" value="1"/>
</dbReference>
<proteinExistence type="predicted"/>
<protein>
    <recommendedName>
        <fullName evidence="1">Methyltransferase domain-containing protein</fullName>
    </recommendedName>
</protein>
<feature type="domain" description="Methyltransferase" evidence="1">
    <location>
        <begin position="44"/>
        <end position="102"/>
    </location>
</feature>
<dbReference type="InterPro" id="IPR041698">
    <property type="entry name" value="Methyltransf_25"/>
</dbReference>
<sequence length="198" mass="20823">MTPTVRLMTTVWALGDYPSVAGEVIPALGPVLVEACGAGPGMRVLDVAAGSGNAAIPAAFTGAEVTASDVTPELLDAGAKEAARRGVRVRWEEGDAQALQPPPLWGDPAHVTDLLGAGVTEIDARRQTLRVNAFATPESFRDFFKARYGPTVATYRRIAGNPERVAALDRDLAGLARSHDLGGGAMDWEYLLLTATAR</sequence>
<dbReference type="EMBL" id="BOQP01000016">
    <property type="protein sequence ID" value="GIM73137.1"/>
    <property type="molecule type" value="Genomic_DNA"/>
</dbReference>
<gene>
    <name evidence="2" type="ORF">Aco04nite_33810</name>
</gene>
<evidence type="ECO:0000259" key="1">
    <source>
        <dbReference type="Pfam" id="PF13649"/>
    </source>
</evidence>
<accession>A0A919VRG6</accession>
<reference evidence="2" key="1">
    <citation type="submission" date="2021-03" db="EMBL/GenBank/DDBJ databases">
        <title>Whole genome shotgun sequence of Actinoplanes consettensis NBRC 14913.</title>
        <authorList>
            <person name="Komaki H."/>
            <person name="Tamura T."/>
        </authorList>
    </citation>
    <scope>NUCLEOTIDE SEQUENCE</scope>
    <source>
        <strain evidence="2">NBRC 14913</strain>
    </source>
</reference>
<evidence type="ECO:0000313" key="3">
    <source>
        <dbReference type="Proteomes" id="UP000680865"/>
    </source>
</evidence>
<keyword evidence="3" id="KW-1185">Reference proteome</keyword>
<organism evidence="2 3">
    <name type="scientific">Winogradskya consettensis</name>
    <dbReference type="NCBI Taxonomy" id="113560"/>
    <lineage>
        <taxon>Bacteria</taxon>
        <taxon>Bacillati</taxon>
        <taxon>Actinomycetota</taxon>
        <taxon>Actinomycetes</taxon>
        <taxon>Micromonosporales</taxon>
        <taxon>Micromonosporaceae</taxon>
        <taxon>Winogradskya</taxon>
    </lineage>
</organism>
<evidence type="ECO:0000313" key="2">
    <source>
        <dbReference type="EMBL" id="GIM73137.1"/>
    </source>
</evidence>
<dbReference type="SUPFAM" id="SSF53335">
    <property type="entry name" value="S-adenosyl-L-methionine-dependent methyltransferases"/>
    <property type="match status" value="1"/>
</dbReference>
<dbReference type="Gene3D" id="3.40.50.150">
    <property type="entry name" value="Vaccinia Virus protein VP39"/>
    <property type="match status" value="1"/>
</dbReference>
<dbReference type="InterPro" id="IPR029063">
    <property type="entry name" value="SAM-dependent_MTases_sf"/>
</dbReference>
<dbReference type="CDD" id="cd02440">
    <property type="entry name" value="AdoMet_MTases"/>
    <property type="match status" value="1"/>
</dbReference>
<dbReference type="AlphaFoldDB" id="A0A919VRG6"/>